<protein>
    <submittedName>
        <fullName evidence="1">LAME_0B05732g1_1</fullName>
    </submittedName>
</protein>
<keyword evidence="2" id="KW-1185">Reference proteome</keyword>
<name>A0A1G4IVP3_9SACH</name>
<dbReference type="EMBL" id="LT598478">
    <property type="protein sequence ID" value="SCU81121.1"/>
    <property type="molecule type" value="Genomic_DNA"/>
</dbReference>
<accession>A0A1G4IVP3</accession>
<gene>
    <name evidence="1" type="ORF">LAME_0B05732G</name>
</gene>
<sequence>MASSDFMTIGMWECTELNETNQQDPYFISDVDAICYSVVIYIYPLTYRQTSLVTAISPPTHPFFHFSIFKFSILEKIILRLLSFHRHFSVHASCFNLCLRRLIPCLALPALGRPNPVFAWEPSIPQAEYSGQPLPRILGSRHYQIFQPETGGPARTTVLSL</sequence>
<dbReference type="Proteomes" id="UP000191144">
    <property type="component" value="Chromosome B"/>
</dbReference>
<proteinExistence type="predicted"/>
<organism evidence="1 2">
    <name type="scientific">Lachancea meyersii CBS 8951</name>
    <dbReference type="NCBI Taxonomy" id="1266667"/>
    <lineage>
        <taxon>Eukaryota</taxon>
        <taxon>Fungi</taxon>
        <taxon>Dikarya</taxon>
        <taxon>Ascomycota</taxon>
        <taxon>Saccharomycotina</taxon>
        <taxon>Saccharomycetes</taxon>
        <taxon>Saccharomycetales</taxon>
        <taxon>Saccharomycetaceae</taxon>
        <taxon>Lachancea</taxon>
    </lineage>
</organism>
<dbReference type="AlphaFoldDB" id="A0A1G4IVP3"/>
<evidence type="ECO:0000313" key="2">
    <source>
        <dbReference type="Proteomes" id="UP000191144"/>
    </source>
</evidence>
<evidence type="ECO:0000313" key="1">
    <source>
        <dbReference type="EMBL" id="SCU81121.1"/>
    </source>
</evidence>
<reference evidence="2" key="1">
    <citation type="submission" date="2016-03" db="EMBL/GenBank/DDBJ databases">
        <authorList>
            <person name="Devillers Hugo."/>
        </authorList>
    </citation>
    <scope>NUCLEOTIDE SEQUENCE [LARGE SCALE GENOMIC DNA]</scope>
</reference>